<evidence type="ECO:0000256" key="2">
    <source>
        <dbReference type="ARBA" id="ARBA00023125"/>
    </source>
</evidence>
<protein>
    <submittedName>
        <fullName evidence="6">Putative transcriptional regulator of N-Acetylglucosamine utilization, GntR family</fullName>
    </submittedName>
</protein>
<gene>
    <name evidence="6" type="ORF">KY5_3002c</name>
</gene>
<evidence type="ECO:0000256" key="4">
    <source>
        <dbReference type="SAM" id="MobiDB-lite"/>
    </source>
</evidence>
<proteinExistence type="predicted"/>
<keyword evidence="2" id="KW-0238">DNA-binding</keyword>
<organism evidence="6 7">
    <name type="scientific">Streptomyces formicae</name>
    <dbReference type="NCBI Taxonomy" id="1616117"/>
    <lineage>
        <taxon>Bacteria</taxon>
        <taxon>Bacillati</taxon>
        <taxon>Actinomycetota</taxon>
        <taxon>Actinomycetes</taxon>
        <taxon>Kitasatosporales</taxon>
        <taxon>Streptomycetaceae</taxon>
        <taxon>Streptomyces</taxon>
    </lineage>
</organism>
<dbReference type="InterPro" id="IPR036390">
    <property type="entry name" value="WH_DNA-bd_sf"/>
</dbReference>
<evidence type="ECO:0000256" key="1">
    <source>
        <dbReference type="ARBA" id="ARBA00023015"/>
    </source>
</evidence>
<dbReference type="AlphaFoldDB" id="A0A291Q893"/>
<keyword evidence="3" id="KW-0804">Transcription</keyword>
<dbReference type="PANTHER" id="PTHR44846">
    <property type="entry name" value="MANNOSYL-D-GLYCERATE TRANSPORT/METABOLISM SYSTEM REPRESSOR MNGR-RELATED"/>
    <property type="match status" value="1"/>
</dbReference>
<dbReference type="SMART" id="SM00345">
    <property type="entry name" value="HTH_GNTR"/>
    <property type="match status" value="1"/>
</dbReference>
<dbReference type="Proteomes" id="UP000221011">
    <property type="component" value="Chromosome"/>
</dbReference>
<dbReference type="SUPFAM" id="SSF46785">
    <property type="entry name" value="Winged helix' DNA-binding domain"/>
    <property type="match status" value="1"/>
</dbReference>
<sequence>MSDQAGVRSRRGPITLGPDHTARHPPFTFQFTKVCEHPRVDNPNTAQPPAHLLDQAPGAPVRSGIPEHGRIPKYYAVKARIAALIEELGDGRTLPTERDLAVRYEVARETVRQALRELLLEGRLRRQGRGTVVAGPKLEQPLSLASYTEGVRRQGRTPGRNLISLDRFPCPPVLAAEIGAAVGEPVWHMERVLLADDERVGLESTYVAVARVPGLDGDFEPDSSFYAYLRDELGIAFGDADERIETVLATPREALLVGTPPALPMLLIHRLSRDTSGRPLERVRTLYRGDRFSFTTHLGHTAGAADTGAADNA</sequence>
<dbReference type="GO" id="GO:0003677">
    <property type="term" value="F:DNA binding"/>
    <property type="evidence" value="ECO:0007669"/>
    <property type="project" value="UniProtKB-KW"/>
</dbReference>
<keyword evidence="7" id="KW-1185">Reference proteome</keyword>
<dbReference type="SMART" id="SM00866">
    <property type="entry name" value="UTRA"/>
    <property type="match status" value="1"/>
</dbReference>
<dbReference type="Pfam" id="PF00392">
    <property type="entry name" value="GntR"/>
    <property type="match status" value="1"/>
</dbReference>
<dbReference type="GO" id="GO:0003700">
    <property type="term" value="F:DNA-binding transcription factor activity"/>
    <property type="evidence" value="ECO:0007669"/>
    <property type="project" value="InterPro"/>
</dbReference>
<evidence type="ECO:0000256" key="3">
    <source>
        <dbReference type="ARBA" id="ARBA00023163"/>
    </source>
</evidence>
<evidence type="ECO:0000313" key="6">
    <source>
        <dbReference type="EMBL" id="ATL28020.1"/>
    </source>
</evidence>
<dbReference type="InterPro" id="IPR000524">
    <property type="entry name" value="Tscrpt_reg_HTH_GntR"/>
</dbReference>
<dbReference type="KEGG" id="sfk:KY5_3002c"/>
<dbReference type="InterPro" id="IPR011663">
    <property type="entry name" value="UTRA"/>
</dbReference>
<dbReference type="Gene3D" id="1.10.10.10">
    <property type="entry name" value="Winged helix-like DNA-binding domain superfamily/Winged helix DNA-binding domain"/>
    <property type="match status" value="1"/>
</dbReference>
<evidence type="ECO:0000313" key="7">
    <source>
        <dbReference type="Proteomes" id="UP000221011"/>
    </source>
</evidence>
<feature type="domain" description="HTH gntR-type" evidence="5">
    <location>
        <begin position="71"/>
        <end position="136"/>
    </location>
</feature>
<dbReference type="InterPro" id="IPR050679">
    <property type="entry name" value="Bact_HTH_transcr_reg"/>
</dbReference>
<keyword evidence="1" id="KW-0805">Transcription regulation</keyword>
<dbReference type="PRINTS" id="PR00035">
    <property type="entry name" value="HTHGNTR"/>
</dbReference>
<dbReference type="EMBL" id="CP022685">
    <property type="protein sequence ID" value="ATL28020.1"/>
    <property type="molecule type" value="Genomic_DNA"/>
</dbReference>
<accession>A0A291Q893</accession>
<dbReference type="Gene3D" id="3.40.1410.10">
    <property type="entry name" value="Chorismate lyase-like"/>
    <property type="match status" value="1"/>
</dbReference>
<dbReference type="PANTHER" id="PTHR44846:SF17">
    <property type="entry name" value="GNTR-FAMILY TRANSCRIPTIONAL REGULATOR"/>
    <property type="match status" value="1"/>
</dbReference>
<name>A0A291Q893_9ACTN</name>
<reference evidence="6 7" key="1">
    <citation type="submission" date="2017-08" db="EMBL/GenBank/DDBJ databases">
        <title>Complete Genome Sequence of Streptomyces formicae KY5, the formicamycin producer.</title>
        <authorList>
            <person name="Holmes N.A."/>
            <person name="Devine R."/>
            <person name="Qin Z."/>
            <person name="Seipke R.F."/>
            <person name="Wilkinson B."/>
            <person name="Hutchings M.I."/>
        </authorList>
    </citation>
    <scope>NUCLEOTIDE SEQUENCE [LARGE SCALE GENOMIC DNA]</scope>
    <source>
        <strain evidence="6 7">KY5</strain>
    </source>
</reference>
<dbReference type="PROSITE" id="PS50949">
    <property type="entry name" value="HTH_GNTR"/>
    <property type="match status" value="1"/>
</dbReference>
<dbReference type="InterPro" id="IPR028978">
    <property type="entry name" value="Chorismate_lyase_/UTRA_dom_sf"/>
</dbReference>
<evidence type="ECO:0000259" key="5">
    <source>
        <dbReference type="PROSITE" id="PS50949"/>
    </source>
</evidence>
<dbReference type="InterPro" id="IPR036388">
    <property type="entry name" value="WH-like_DNA-bd_sf"/>
</dbReference>
<dbReference type="Pfam" id="PF07702">
    <property type="entry name" value="UTRA"/>
    <property type="match status" value="1"/>
</dbReference>
<feature type="region of interest" description="Disordered" evidence="4">
    <location>
        <begin position="1"/>
        <end position="25"/>
    </location>
</feature>
<dbReference type="SUPFAM" id="SSF64288">
    <property type="entry name" value="Chorismate lyase-like"/>
    <property type="match status" value="1"/>
</dbReference>
<dbReference type="GO" id="GO:0045892">
    <property type="term" value="P:negative regulation of DNA-templated transcription"/>
    <property type="evidence" value="ECO:0007669"/>
    <property type="project" value="TreeGrafter"/>
</dbReference>